<dbReference type="PANTHER" id="PTHR37815:SF3">
    <property type="entry name" value="UPF0397 PROTEIN SPR0429"/>
    <property type="match status" value="1"/>
</dbReference>
<evidence type="ECO:0000313" key="5">
    <source>
        <dbReference type="Proteomes" id="UP000580568"/>
    </source>
</evidence>
<comment type="caution">
    <text evidence="4">The sequence shown here is derived from an EMBL/GenBank/DDBJ whole genome shotgun (WGS) entry which is preliminary data.</text>
</comment>
<evidence type="ECO:0000313" key="4">
    <source>
        <dbReference type="EMBL" id="GFP74281.1"/>
    </source>
</evidence>
<accession>A0A6V8SBQ9</accession>
<keyword evidence="5" id="KW-1185">Reference proteome</keyword>
<name>A0A6V8SBQ9_9CLOT</name>
<gene>
    <name evidence="4" type="ORF">bsdtw1_00327</name>
</gene>
<evidence type="ECO:0000256" key="2">
    <source>
        <dbReference type="ARBA" id="ARBA00022989"/>
    </source>
</evidence>
<evidence type="ECO:0000256" key="3">
    <source>
        <dbReference type="SAM" id="Phobius"/>
    </source>
</evidence>
<keyword evidence="3" id="KW-0472">Membrane</keyword>
<evidence type="ECO:0000256" key="1">
    <source>
        <dbReference type="ARBA" id="ARBA00022692"/>
    </source>
</evidence>
<dbReference type="PANTHER" id="PTHR37815">
    <property type="entry name" value="UPF0397 PROTEIN BC_2624-RELATED"/>
    <property type="match status" value="1"/>
</dbReference>
<dbReference type="InterPro" id="IPR009825">
    <property type="entry name" value="ECF_substrate-spec-like"/>
</dbReference>
<reference evidence="4 5" key="1">
    <citation type="submission" date="2020-07" db="EMBL/GenBank/DDBJ databases">
        <title>A new beta-1,3-glucan-decomposing anaerobic bacterium isolated from anoxic soil subjected to biological soil disinfestation.</title>
        <authorList>
            <person name="Ueki A."/>
            <person name="Tonouchi A."/>
        </authorList>
    </citation>
    <scope>NUCLEOTIDE SEQUENCE [LARGE SCALE GENOMIC DNA]</scope>
    <source>
        <strain evidence="4 5">TW1</strain>
    </source>
</reference>
<organism evidence="4 5">
    <name type="scientific">Clostridium fungisolvens</name>
    <dbReference type="NCBI Taxonomy" id="1604897"/>
    <lineage>
        <taxon>Bacteria</taxon>
        <taxon>Bacillati</taxon>
        <taxon>Bacillota</taxon>
        <taxon>Clostridia</taxon>
        <taxon>Eubacteriales</taxon>
        <taxon>Clostridiaceae</taxon>
        <taxon>Clostridium</taxon>
    </lineage>
</organism>
<dbReference type="Pfam" id="PF07155">
    <property type="entry name" value="ECF-ribofla_trS"/>
    <property type="match status" value="1"/>
</dbReference>
<evidence type="ECO:0008006" key="6">
    <source>
        <dbReference type="Google" id="ProtNLM"/>
    </source>
</evidence>
<protein>
    <recommendedName>
        <fullName evidence="6">ECF transporter S component</fullName>
    </recommendedName>
</protein>
<keyword evidence="1 3" id="KW-0812">Transmembrane</keyword>
<proteinExistence type="predicted"/>
<dbReference type="AlphaFoldDB" id="A0A6V8SBQ9"/>
<dbReference type="Proteomes" id="UP000580568">
    <property type="component" value="Unassembled WGS sequence"/>
</dbReference>
<feature type="transmembrane region" description="Helical" evidence="3">
    <location>
        <begin position="74"/>
        <end position="96"/>
    </location>
</feature>
<feature type="transmembrane region" description="Helical" evidence="3">
    <location>
        <begin position="155"/>
        <end position="174"/>
    </location>
</feature>
<dbReference type="GO" id="GO:0016020">
    <property type="term" value="C:membrane"/>
    <property type="evidence" value="ECO:0007669"/>
    <property type="project" value="InterPro"/>
</dbReference>
<dbReference type="EMBL" id="BLZR01000001">
    <property type="protein sequence ID" value="GFP74281.1"/>
    <property type="molecule type" value="Genomic_DNA"/>
</dbReference>
<feature type="transmembrane region" description="Helical" evidence="3">
    <location>
        <begin position="12"/>
        <end position="29"/>
    </location>
</feature>
<keyword evidence="2 3" id="KW-1133">Transmembrane helix</keyword>
<feature type="transmembrane region" description="Helical" evidence="3">
    <location>
        <begin position="102"/>
        <end position="123"/>
    </location>
</feature>
<sequence>MENSKNLKARDLALTGLMIALVFIAGNIIKIPTAGGFVHLGDCMVLLSAVVLGKKRGALAAAIGMAMVDISGGWLIWAPFTFIIKAGMAYIAGVVIERFKGTYISYVVGFILGGIFMIFGYFLAGTVIAAATSGNGFSTAIVGGLVFAAKDIVGNVLQATSGVVIALPLSVALVKKRKSASI</sequence>
<dbReference type="Gene3D" id="1.10.1760.20">
    <property type="match status" value="1"/>
</dbReference>
<dbReference type="RefSeq" id="WP_183275845.1">
    <property type="nucleotide sequence ID" value="NZ_BLZR01000001.1"/>
</dbReference>